<feature type="region of interest" description="Disordered" evidence="1">
    <location>
        <begin position="1"/>
        <end position="193"/>
    </location>
</feature>
<feature type="region of interest" description="Disordered" evidence="1">
    <location>
        <begin position="331"/>
        <end position="461"/>
    </location>
</feature>
<sequence>MADQRYQNHPLPPPPPSHSQGNQYSEESSSYDYRSQQPSQAQQQYPEQQYQQPNQQTQQHYQQQQPASPVSPTSYQQVQPPAQAHAAVKQPPGPPQRQHTKQRTFSFQSNKSQKSNGSHHKTDNHETHAEKEAKRLHSKADPTMAISEAEPSAVQAQTKNSLAPLRSIQHRDSYGNAIAEPDRSNPTRSRWERPLDTIRSFEAAIDGGYSRKSFIRQDSDNASTNWNRRNSYYGSNTARFPQESYYGSRPMSMIRSDSSHMDFARPQRGSLYEGSQANGDSYTHSGNGQGPSYGPGSSRQRTPRMMSEPMPAFREQQQQIYPLPHKDRSYETVTTAAGSGSSDQAGYQTDPTSSDNSSVHRTSPPKRQEPVNDYGIGFNQPSSFQPAGFNMANGARNAGPNGQAQQQQRGPPPPPHGQMAAPQPPPKNGNVLLRKQSSAVSRPEAPEKRKSWFSRRFSKAA</sequence>
<dbReference type="OrthoDB" id="5330253at2759"/>
<dbReference type="AlphaFoldDB" id="A0A8K0X8Z6"/>
<protein>
    <submittedName>
        <fullName evidence="2">Uncharacterized protein</fullName>
    </submittedName>
</protein>
<gene>
    <name evidence="2" type="ORF">B0T11DRAFT_21189</name>
</gene>
<feature type="compositionally biased region" description="Basic and acidic residues" evidence="1">
    <location>
        <begin position="180"/>
        <end position="193"/>
    </location>
</feature>
<keyword evidence="3" id="KW-1185">Reference proteome</keyword>
<name>A0A8K0X8Z6_9PEZI</name>
<evidence type="ECO:0000256" key="1">
    <source>
        <dbReference type="SAM" id="MobiDB-lite"/>
    </source>
</evidence>
<feature type="compositionally biased region" description="Polar residues" evidence="1">
    <location>
        <begin position="103"/>
        <end position="116"/>
    </location>
</feature>
<feature type="compositionally biased region" description="Low complexity" evidence="1">
    <location>
        <begin position="76"/>
        <end position="90"/>
    </location>
</feature>
<feature type="region of interest" description="Disordered" evidence="1">
    <location>
        <begin position="270"/>
        <end position="304"/>
    </location>
</feature>
<feature type="compositionally biased region" description="Polar residues" evidence="1">
    <location>
        <begin position="220"/>
        <end position="239"/>
    </location>
</feature>
<proteinExistence type="predicted"/>
<feature type="region of interest" description="Disordered" evidence="1">
    <location>
        <begin position="211"/>
        <end position="244"/>
    </location>
</feature>
<feature type="compositionally biased region" description="Polar residues" evidence="1">
    <location>
        <begin position="331"/>
        <end position="361"/>
    </location>
</feature>
<feature type="compositionally biased region" description="Basic and acidic residues" evidence="1">
    <location>
        <begin position="120"/>
        <end position="140"/>
    </location>
</feature>
<organism evidence="2 3">
    <name type="scientific">Plectosphaerella cucumerina</name>
    <dbReference type="NCBI Taxonomy" id="40658"/>
    <lineage>
        <taxon>Eukaryota</taxon>
        <taxon>Fungi</taxon>
        <taxon>Dikarya</taxon>
        <taxon>Ascomycota</taxon>
        <taxon>Pezizomycotina</taxon>
        <taxon>Sordariomycetes</taxon>
        <taxon>Hypocreomycetidae</taxon>
        <taxon>Glomerellales</taxon>
        <taxon>Plectosphaerellaceae</taxon>
        <taxon>Plectosphaerella</taxon>
    </lineage>
</organism>
<dbReference type="PANTHER" id="PTHR28186">
    <property type="entry name" value="MEIOTICALLY UP-REGULATED GENE 9 PROTEIN"/>
    <property type="match status" value="1"/>
</dbReference>
<dbReference type="PANTHER" id="PTHR28186:SF1">
    <property type="entry name" value="MEIOTICALLY UP-REGULATED GENE 9 PROTEIN"/>
    <property type="match status" value="1"/>
</dbReference>
<accession>A0A8K0X8Z6</accession>
<feature type="compositionally biased region" description="Low complexity" evidence="1">
    <location>
        <begin position="390"/>
        <end position="409"/>
    </location>
</feature>
<dbReference type="Proteomes" id="UP000813385">
    <property type="component" value="Unassembled WGS sequence"/>
</dbReference>
<feature type="compositionally biased region" description="Polar residues" evidence="1">
    <location>
        <begin position="273"/>
        <end position="286"/>
    </location>
</feature>
<dbReference type="Pfam" id="PF10295">
    <property type="entry name" value="DUF2406"/>
    <property type="match status" value="1"/>
</dbReference>
<feature type="compositionally biased region" description="Pro residues" evidence="1">
    <location>
        <begin position="410"/>
        <end position="427"/>
    </location>
</feature>
<evidence type="ECO:0000313" key="2">
    <source>
        <dbReference type="EMBL" id="KAH7376456.1"/>
    </source>
</evidence>
<comment type="caution">
    <text evidence="2">The sequence shown here is derived from an EMBL/GenBank/DDBJ whole genome shotgun (WGS) entry which is preliminary data.</text>
</comment>
<reference evidence="2" key="1">
    <citation type="journal article" date="2021" name="Nat. Commun.">
        <title>Genetic determinants of endophytism in the Arabidopsis root mycobiome.</title>
        <authorList>
            <person name="Mesny F."/>
            <person name="Miyauchi S."/>
            <person name="Thiergart T."/>
            <person name="Pickel B."/>
            <person name="Atanasova L."/>
            <person name="Karlsson M."/>
            <person name="Huettel B."/>
            <person name="Barry K.W."/>
            <person name="Haridas S."/>
            <person name="Chen C."/>
            <person name="Bauer D."/>
            <person name="Andreopoulos W."/>
            <person name="Pangilinan J."/>
            <person name="LaButti K."/>
            <person name="Riley R."/>
            <person name="Lipzen A."/>
            <person name="Clum A."/>
            <person name="Drula E."/>
            <person name="Henrissat B."/>
            <person name="Kohler A."/>
            <person name="Grigoriev I.V."/>
            <person name="Martin F.M."/>
            <person name="Hacquard S."/>
        </authorList>
    </citation>
    <scope>NUCLEOTIDE SEQUENCE</scope>
    <source>
        <strain evidence="2">MPI-CAGE-AT-0016</strain>
    </source>
</reference>
<evidence type="ECO:0000313" key="3">
    <source>
        <dbReference type="Proteomes" id="UP000813385"/>
    </source>
</evidence>
<feature type="compositionally biased region" description="Basic residues" evidence="1">
    <location>
        <begin position="451"/>
        <end position="461"/>
    </location>
</feature>
<feature type="compositionally biased region" description="Low complexity" evidence="1">
    <location>
        <begin position="23"/>
        <end position="66"/>
    </location>
</feature>
<dbReference type="EMBL" id="JAGPXD010000001">
    <property type="protein sequence ID" value="KAH7376456.1"/>
    <property type="molecule type" value="Genomic_DNA"/>
</dbReference>
<dbReference type="InterPro" id="IPR018809">
    <property type="entry name" value="DUF2406"/>
</dbReference>